<feature type="compositionally biased region" description="Polar residues" evidence="1">
    <location>
        <begin position="699"/>
        <end position="715"/>
    </location>
</feature>
<feature type="compositionally biased region" description="Low complexity" evidence="1">
    <location>
        <begin position="527"/>
        <end position="549"/>
    </location>
</feature>
<evidence type="ECO:0000313" key="3">
    <source>
        <dbReference type="EMBL" id="KAK4660361.1"/>
    </source>
</evidence>
<sequence>MASLSEDRPLKKKKSRNIKLSKNGNPTSRPFLSRVFGMATTLVITLGLVGVVIYLRKTLPDGSKPSYASSSTLQARGGGAEGATIIERQRNLFTLAPVFTAGPPILPGDFPIISSTVDCTTVMVPARQVKRQGYWHTYCSTSYFTITRTPTVTLTTKGPLFTLRPTRIFTFRLPSGSPVVDCTTYVIPDKLKRGEEVDCTTRYVPFTTSTRPTTTVTTTPTETPTETSTITPPTTRPPTSMTISTSSTVFSSTISTSTTTTTTIVEEISTMPTVVDPCATTWMDCQDRIEGKCLTFTLTLSNCPSTSTETVTTTTPIVTSTVTAPPIVDTCMATSVTCTTIPIILARGLRRADRIDCMTSFSTLEECISTSTTTTTPSTSLQTSTTSGNATTITISPSFTSINLSTSTTGTEETTSTSSSEQSTSAEVSTTDLPETLPTSEIESPTTVIIPPLTTSTATFASIPTAISISTSRNPLITTPTTAPTTTSTITPNTSPTAFSAATTAVIPSTSVTNTLTTIPSAMSVTTTPITTPTTTPETPSTVSPTISTNTLLTPSSVVSSNAESNPGSTTLTNVRIPGVSTSLQTETTNTESTSLISLASGGTSTRNVQTTDPTNTATFWGTEAATETNSDPFVIAQVSSQPEPDSTALTVTGSSSSSVTSILTTNTETEEAAKSTSSQESTIVTGSISSVVSSSETNPSRILSSTLSSPDTTHFSSFSSAQKSSGASTEEPTPIAQTGQTATGSATVGPGETTATSSPSPDTGAPALMSWPYWKITESLTGNHAPLIVGRGFMLMMGAFYQQVITHDPVRQLTSGGISATELVSPPIGASEFGLFVAQIGTIFVAGGTYVDTNYCNDLASPTNINPCPPKITGNPWVLDIIITILVIQAGVVAYTMSKWFQKPGRLSADPTTIAGVAAVMGHPQIEQQFSSFGGEITQQELLHALKGQEFKLGTFTTEDGVTKYGIMPVALYERKDRNQRGWWARTRDTVRSGFNKAMFFRNWKLNRLFLDVVFGLLLVALLGLTLASLANIDQPQKVFLPTAVASGVGMKILFALLGVLISSNWGRLFQDTQTFSPYFPLRDGEARPNPTILLNRHSSPICAFIPLLRNRHLAAASVACTGIIAEFLIIALAGLPYRPGQLRSEFLFCGIASTIILCVMLVQLALVIIWRRKLPHLPRQPDTIAAVMTYVAGTSMVRDFYGLEEMKTKERNKAIVQMGKVYAYGWRQEPEGGIRWIVDEVPDAERKSFLSGTRTSAESSAGGRGWYRPRGREWRRDV</sequence>
<dbReference type="InterPro" id="IPR021840">
    <property type="entry name" value="DUF3433"/>
</dbReference>
<feature type="transmembrane region" description="Helical" evidence="2">
    <location>
        <begin position="1040"/>
        <end position="1063"/>
    </location>
</feature>
<proteinExistence type="predicted"/>
<feature type="transmembrane region" description="Helical" evidence="2">
    <location>
        <begin position="1147"/>
        <end position="1172"/>
    </location>
</feature>
<feature type="compositionally biased region" description="Low complexity" evidence="1">
    <location>
        <begin position="681"/>
        <end position="698"/>
    </location>
</feature>
<keyword evidence="2" id="KW-1133">Transmembrane helix</keyword>
<keyword evidence="2" id="KW-0472">Membrane</keyword>
<dbReference type="PANTHER" id="PTHR37544:SF3">
    <property type="entry name" value="SPRAY"/>
    <property type="match status" value="1"/>
</dbReference>
<evidence type="ECO:0000313" key="4">
    <source>
        <dbReference type="Proteomes" id="UP001323405"/>
    </source>
</evidence>
<feature type="transmembrane region" description="Helical" evidence="2">
    <location>
        <begin position="878"/>
        <end position="898"/>
    </location>
</feature>
<organism evidence="3 4">
    <name type="scientific">Podospora pseudocomata</name>
    <dbReference type="NCBI Taxonomy" id="2093779"/>
    <lineage>
        <taxon>Eukaryota</taxon>
        <taxon>Fungi</taxon>
        <taxon>Dikarya</taxon>
        <taxon>Ascomycota</taxon>
        <taxon>Pezizomycotina</taxon>
        <taxon>Sordariomycetes</taxon>
        <taxon>Sordariomycetidae</taxon>
        <taxon>Sordariales</taxon>
        <taxon>Podosporaceae</taxon>
        <taxon>Podospora</taxon>
    </lineage>
</organism>
<dbReference type="PANTHER" id="PTHR37544">
    <property type="entry name" value="SPRAY-RELATED"/>
    <property type="match status" value="1"/>
</dbReference>
<feature type="region of interest" description="Disordered" evidence="1">
    <location>
        <begin position="527"/>
        <end position="615"/>
    </location>
</feature>
<feature type="region of interest" description="Disordered" evidence="1">
    <location>
        <begin position="401"/>
        <end position="439"/>
    </location>
</feature>
<feature type="compositionally biased region" description="Polar residues" evidence="1">
    <location>
        <begin position="1252"/>
        <end position="1261"/>
    </location>
</feature>
<feature type="transmembrane region" description="Helical" evidence="2">
    <location>
        <begin position="1115"/>
        <end position="1135"/>
    </location>
</feature>
<feature type="compositionally biased region" description="Polar residues" evidence="1">
    <location>
        <begin position="550"/>
        <end position="615"/>
    </location>
</feature>
<feature type="compositionally biased region" description="Low complexity" evidence="1">
    <location>
        <begin position="737"/>
        <end position="748"/>
    </location>
</feature>
<evidence type="ECO:0008006" key="5">
    <source>
        <dbReference type="Google" id="ProtNLM"/>
    </source>
</evidence>
<dbReference type="Pfam" id="PF11915">
    <property type="entry name" value="DUF3433"/>
    <property type="match status" value="1"/>
</dbReference>
<accession>A0ABR0GX67</accession>
<comment type="caution">
    <text evidence="3">The sequence shown here is derived from an EMBL/GenBank/DDBJ whole genome shotgun (WGS) entry which is preliminary data.</text>
</comment>
<feature type="region of interest" description="Disordered" evidence="1">
    <location>
        <begin position="1251"/>
        <end position="1280"/>
    </location>
</feature>
<feature type="region of interest" description="Disordered" evidence="1">
    <location>
        <begin position="210"/>
        <end position="247"/>
    </location>
</feature>
<feature type="compositionally biased region" description="Low complexity" evidence="1">
    <location>
        <begin position="647"/>
        <end position="668"/>
    </location>
</feature>
<feature type="compositionally biased region" description="Low complexity" evidence="1">
    <location>
        <begin position="716"/>
        <end position="729"/>
    </location>
</feature>
<evidence type="ECO:0000256" key="1">
    <source>
        <dbReference type="SAM" id="MobiDB-lite"/>
    </source>
</evidence>
<name>A0ABR0GX67_9PEZI</name>
<feature type="compositionally biased region" description="Low complexity" evidence="1">
    <location>
        <begin position="401"/>
        <end position="431"/>
    </location>
</feature>
<feature type="region of interest" description="Disordered" evidence="1">
    <location>
        <begin position="641"/>
        <end position="765"/>
    </location>
</feature>
<dbReference type="Proteomes" id="UP001323405">
    <property type="component" value="Unassembled WGS sequence"/>
</dbReference>
<reference evidence="3 4" key="1">
    <citation type="journal article" date="2023" name="bioRxiv">
        <title>High-quality genome assemblies of four members of thePodospora anserinaspecies complex.</title>
        <authorList>
            <person name="Ament-Velasquez S.L."/>
            <person name="Vogan A.A."/>
            <person name="Wallerman O."/>
            <person name="Hartmann F."/>
            <person name="Gautier V."/>
            <person name="Silar P."/>
            <person name="Giraud T."/>
            <person name="Johannesson H."/>
        </authorList>
    </citation>
    <scope>NUCLEOTIDE SEQUENCE [LARGE SCALE GENOMIC DNA]</scope>
    <source>
        <strain evidence="3 4">CBS 415.72m</strain>
    </source>
</reference>
<dbReference type="EMBL" id="JAFFHA010000001">
    <property type="protein sequence ID" value="KAK4660361.1"/>
    <property type="molecule type" value="Genomic_DNA"/>
</dbReference>
<dbReference type="GeneID" id="87906168"/>
<feature type="region of interest" description="Disordered" evidence="1">
    <location>
        <begin position="1"/>
        <end position="25"/>
    </location>
</feature>
<evidence type="ECO:0000256" key="2">
    <source>
        <dbReference type="SAM" id="Phobius"/>
    </source>
</evidence>
<dbReference type="RefSeq" id="XP_062749331.1">
    <property type="nucleotide sequence ID" value="XM_062886261.1"/>
</dbReference>
<feature type="compositionally biased region" description="Basic residues" evidence="1">
    <location>
        <begin position="10"/>
        <end position="19"/>
    </location>
</feature>
<feature type="transmembrane region" description="Helical" evidence="2">
    <location>
        <begin position="1010"/>
        <end position="1034"/>
    </location>
</feature>
<keyword evidence="4" id="KW-1185">Reference proteome</keyword>
<protein>
    <recommendedName>
        <fullName evidence="5">Zonadhesin</fullName>
    </recommendedName>
</protein>
<feature type="transmembrane region" description="Helical" evidence="2">
    <location>
        <begin position="31"/>
        <end position="55"/>
    </location>
</feature>
<keyword evidence="2" id="KW-0812">Transmembrane</keyword>
<gene>
    <name evidence="3" type="ORF">QC762_118270</name>
</gene>